<keyword evidence="3" id="KW-1185">Reference proteome</keyword>
<comment type="caution">
    <text evidence="2">The sequence shown here is derived from an EMBL/GenBank/DDBJ whole genome shotgun (WGS) entry which is preliminary data.</text>
</comment>
<protein>
    <submittedName>
        <fullName evidence="2">Uncharacterized protein</fullName>
    </submittedName>
</protein>
<evidence type="ECO:0000256" key="1">
    <source>
        <dbReference type="SAM" id="MobiDB-lite"/>
    </source>
</evidence>
<accession>A0A843XDY1</accession>
<name>A0A843XDY1_COLES</name>
<organism evidence="2 3">
    <name type="scientific">Colocasia esculenta</name>
    <name type="common">Wild taro</name>
    <name type="synonym">Arum esculentum</name>
    <dbReference type="NCBI Taxonomy" id="4460"/>
    <lineage>
        <taxon>Eukaryota</taxon>
        <taxon>Viridiplantae</taxon>
        <taxon>Streptophyta</taxon>
        <taxon>Embryophyta</taxon>
        <taxon>Tracheophyta</taxon>
        <taxon>Spermatophyta</taxon>
        <taxon>Magnoliopsida</taxon>
        <taxon>Liliopsida</taxon>
        <taxon>Araceae</taxon>
        <taxon>Aroideae</taxon>
        <taxon>Colocasieae</taxon>
        <taxon>Colocasia</taxon>
    </lineage>
</organism>
<proteinExistence type="predicted"/>
<evidence type="ECO:0000313" key="2">
    <source>
        <dbReference type="EMBL" id="MQM17664.1"/>
    </source>
</evidence>
<dbReference type="EMBL" id="NMUH01007677">
    <property type="protein sequence ID" value="MQM17664.1"/>
    <property type="molecule type" value="Genomic_DNA"/>
</dbReference>
<sequence length="127" mass="14454">MVHATYPCKGRDRVMIECDRVLYGSRQGCLLRRPERDGVSCRVQNATRRGIATGLRTRPVGPSRSQGLELQERRKKLDGSSSPRFLLLLGLFSMSKNPFARSRVGHEDLREGFWRFFAEEQEGAKNG</sequence>
<dbReference type="Proteomes" id="UP000652761">
    <property type="component" value="Unassembled WGS sequence"/>
</dbReference>
<reference evidence="2" key="1">
    <citation type="submission" date="2017-07" db="EMBL/GenBank/DDBJ databases">
        <title>Taro Niue Genome Assembly and Annotation.</title>
        <authorList>
            <person name="Atibalentja N."/>
            <person name="Keating K."/>
            <person name="Fields C.J."/>
        </authorList>
    </citation>
    <scope>NUCLEOTIDE SEQUENCE</scope>
    <source>
        <strain evidence="2">Niue_2</strain>
        <tissue evidence="2">Leaf</tissue>
    </source>
</reference>
<gene>
    <name evidence="2" type="ORF">Taro_050636</name>
</gene>
<feature type="region of interest" description="Disordered" evidence="1">
    <location>
        <begin position="54"/>
        <end position="79"/>
    </location>
</feature>
<dbReference type="AlphaFoldDB" id="A0A843XDY1"/>
<evidence type="ECO:0000313" key="3">
    <source>
        <dbReference type="Proteomes" id="UP000652761"/>
    </source>
</evidence>